<evidence type="ECO:0000256" key="7">
    <source>
        <dbReference type="ARBA" id="ARBA00022605"/>
    </source>
</evidence>
<evidence type="ECO:0000256" key="2">
    <source>
        <dbReference type="ARBA" id="ARBA00004873"/>
    </source>
</evidence>
<evidence type="ECO:0000256" key="15">
    <source>
        <dbReference type="RuleBase" id="RU364045"/>
    </source>
</evidence>
<dbReference type="Pfam" id="PF04715">
    <property type="entry name" value="Anth_synt_I_N"/>
    <property type="match status" value="1"/>
</dbReference>
<keyword evidence="9 15" id="KW-0822">Tryptophan biosynthesis</keyword>
<feature type="domain" description="Anthranilate synthase component I N-terminal" evidence="17">
    <location>
        <begin position="31"/>
        <end position="176"/>
    </location>
</feature>
<dbReference type="GO" id="GO:0046872">
    <property type="term" value="F:metal ion binding"/>
    <property type="evidence" value="ECO:0007669"/>
    <property type="project" value="UniProtKB-KW"/>
</dbReference>
<feature type="domain" description="Chorismate-utilising enzyme C-terminal" evidence="16">
    <location>
        <begin position="231"/>
        <end position="484"/>
    </location>
</feature>
<dbReference type="InterPro" id="IPR005801">
    <property type="entry name" value="ADC_synthase"/>
</dbReference>
<name>A0A5M6J238_9PROT</name>
<comment type="catalytic activity">
    <reaction evidence="14 15">
        <text>chorismate + L-glutamine = anthranilate + pyruvate + L-glutamate + H(+)</text>
        <dbReference type="Rhea" id="RHEA:21732"/>
        <dbReference type="ChEBI" id="CHEBI:15361"/>
        <dbReference type="ChEBI" id="CHEBI:15378"/>
        <dbReference type="ChEBI" id="CHEBI:16567"/>
        <dbReference type="ChEBI" id="CHEBI:29748"/>
        <dbReference type="ChEBI" id="CHEBI:29985"/>
        <dbReference type="ChEBI" id="CHEBI:58359"/>
        <dbReference type="EC" id="4.1.3.27"/>
    </reaction>
</comment>
<protein>
    <recommendedName>
        <fullName evidence="6 15">Anthranilate synthase component 1</fullName>
        <ecNumber evidence="5 15">4.1.3.27</ecNumber>
    </recommendedName>
</protein>
<evidence type="ECO:0000313" key="18">
    <source>
        <dbReference type="EMBL" id="KAA5614673.1"/>
    </source>
</evidence>
<comment type="caution">
    <text evidence="18">The sequence shown here is derived from an EMBL/GenBank/DDBJ whole genome shotgun (WGS) entry which is preliminary data.</text>
</comment>
<dbReference type="UniPathway" id="UPA00035">
    <property type="reaction ID" value="UER00040"/>
</dbReference>
<dbReference type="PANTHER" id="PTHR11236">
    <property type="entry name" value="AMINOBENZOATE/ANTHRANILATE SYNTHASE"/>
    <property type="match status" value="1"/>
</dbReference>
<evidence type="ECO:0000256" key="14">
    <source>
        <dbReference type="ARBA" id="ARBA00047683"/>
    </source>
</evidence>
<gene>
    <name evidence="15 18" type="primary">trpE</name>
    <name evidence="18" type="ORF">F1189_00670</name>
</gene>
<comment type="subunit">
    <text evidence="4 15">Heterotetramer consisting of two non-identical subunits: a beta subunit (TrpG) and a large alpha subunit (TrpE).</text>
</comment>
<evidence type="ECO:0000256" key="10">
    <source>
        <dbReference type="ARBA" id="ARBA00022842"/>
    </source>
</evidence>
<dbReference type="PANTHER" id="PTHR11236:SF48">
    <property type="entry name" value="ISOCHORISMATE SYNTHASE MENF"/>
    <property type="match status" value="1"/>
</dbReference>
<dbReference type="InterPro" id="IPR006805">
    <property type="entry name" value="Anth_synth_I_N"/>
</dbReference>
<evidence type="ECO:0000256" key="1">
    <source>
        <dbReference type="ARBA" id="ARBA00001946"/>
    </source>
</evidence>
<dbReference type="AlphaFoldDB" id="A0A5M6J238"/>
<evidence type="ECO:0000256" key="11">
    <source>
        <dbReference type="ARBA" id="ARBA00023141"/>
    </source>
</evidence>
<evidence type="ECO:0000259" key="16">
    <source>
        <dbReference type="Pfam" id="PF00425"/>
    </source>
</evidence>
<comment type="cofactor">
    <cofactor evidence="1 15">
        <name>Mg(2+)</name>
        <dbReference type="ChEBI" id="CHEBI:18420"/>
    </cofactor>
</comment>
<dbReference type="GO" id="GO:0000162">
    <property type="term" value="P:L-tryptophan biosynthetic process"/>
    <property type="evidence" value="ECO:0007669"/>
    <property type="project" value="UniProtKB-UniPathway"/>
</dbReference>
<dbReference type="Gene3D" id="3.60.120.10">
    <property type="entry name" value="Anthranilate synthase"/>
    <property type="match status" value="1"/>
</dbReference>
<proteinExistence type="inferred from homology"/>
<keyword evidence="12 15" id="KW-0456">Lyase</keyword>
<evidence type="ECO:0000256" key="12">
    <source>
        <dbReference type="ARBA" id="ARBA00023239"/>
    </source>
</evidence>
<dbReference type="InterPro" id="IPR015890">
    <property type="entry name" value="Chorismate_C"/>
</dbReference>
<dbReference type="InterPro" id="IPR005256">
    <property type="entry name" value="Anth_synth_I_PabB"/>
</dbReference>
<keyword evidence="8 15" id="KW-0479">Metal-binding</keyword>
<evidence type="ECO:0000256" key="6">
    <source>
        <dbReference type="ARBA" id="ARBA00020653"/>
    </source>
</evidence>
<evidence type="ECO:0000313" key="19">
    <source>
        <dbReference type="Proteomes" id="UP000325255"/>
    </source>
</evidence>
<dbReference type="PRINTS" id="PR00095">
    <property type="entry name" value="ANTSNTHASEI"/>
</dbReference>
<keyword evidence="11 15" id="KW-0057">Aromatic amino acid biosynthesis</keyword>
<evidence type="ECO:0000259" key="17">
    <source>
        <dbReference type="Pfam" id="PF04715"/>
    </source>
</evidence>
<accession>A0A5M6J238</accession>
<sequence>MDAAPAPGFAAFRQDYERGHGHLVWRRAVADLDTPVAAFLKLAHGKPNTFLLESVEGGASRGRYSIIGLEPDLIWRCRGGRAELNRHALSAPYAFAVDDRPALDSLRAVLAETRMEVPDNLPPMCGGLIGYLGYDMVRLMERLPEKNQPSIDVPEALLARPTLFAIFDTVTDLLTLAAPVYPHTGETAEAAWAAAQARLDQAEAALARPLPLAAPPVALPPLPEPSSNFTRDGFMAAVEKAKEYIRAGDAFQIVPSQRFSVPFALPPFALYRALRRISPAPFLFFLDFGGFAVVGSSPEIMVRLRDNVVTIRPLAGTRRRGATHAEDQILEKELLADPKERAEHLMLLDLGRNDVGRVSEIGTVRVTESFAIQRFSHVMHIMSDVQGTLRDGLDAVDALVAGFPAGTLTGAPKVRAMEIIEELEPTRRGIYAGCIGYFAANGTMDTCIGLRTAVVKDGTMHIQAGAGIVADSDPAAEYEETRQKAQSLLRAAEEAVRFAAGKGG</sequence>
<dbReference type="NCBIfam" id="TIGR00564">
    <property type="entry name" value="trpE_most"/>
    <property type="match status" value="1"/>
</dbReference>
<evidence type="ECO:0000256" key="9">
    <source>
        <dbReference type="ARBA" id="ARBA00022822"/>
    </source>
</evidence>
<evidence type="ECO:0000256" key="13">
    <source>
        <dbReference type="ARBA" id="ARBA00025634"/>
    </source>
</evidence>
<evidence type="ECO:0000256" key="4">
    <source>
        <dbReference type="ARBA" id="ARBA00011575"/>
    </source>
</evidence>
<dbReference type="EC" id="4.1.3.27" evidence="5 15"/>
<dbReference type="SUPFAM" id="SSF56322">
    <property type="entry name" value="ADC synthase"/>
    <property type="match status" value="1"/>
</dbReference>
<keyword evidence="7 15" id="KW-0028">Amino-acid biosynthesis</keyword>
<dbReference type="Proteomes" id="UP000325255">
    <property type="component" value="Unassembled WGS sequence"/>
</dbReference>
<dbReference type="EMBL" id="VWPK01000001">
    <property type="protein sequence ID" value="KAA5614673.1"/>
    <property type="molecule type" value="Genomic_DNA"/>
</dbReference>
<organism evidence="18 19">
    <name type="scientific">Rhodovastum atsumiense</name>
    <dbReference type="NCBI Taxonomy" id="504468"/>
    <lineage>
        <taxon>Bacteria</taxon>
        <taxon>Pseudomonadati</taxon>
        <taxon>Pseudomonadota</taxon>
        <taxon>Alphaproteobacteria</taxon>
        <taxon>Acetobacterales</taxon>
        <taxon>Acetobacteraceae</taxon>
        <taxon>Rhodovastum</taxon>
    </lineage>
</organism>
<evidence type="ECO:0000256" key="3">
    <source>
        <dbReference type="ARBA" id="ARBA00009562"/>
    </source>
</evidence>
<dbReference type="RefSeq" id="WP_150038440.1">
    <property type="nucleotide sequence ID" value="NZ_OW485601.1"/>
</dbReference>
<dbReference type="GO" id="GO:0004049">
    <property type="term" value="F:anthranilate synthase activity"/>
    <property type="evidence" value="ECO:0007669"/>
    <property type="project" value="UniProtKB-EC"/>
</dbReference>
<comment type="pathway">
    <text evidence="2 15">Amino-acid biosynthesis; L-tryptophan biosynthesis; L-tryptophan from chorismate: step 1/5.</text>
</comment>
<comment type="function">
    <text evidence="13 15">Part of a heterotetrameric complex that catalyzes the two-step biosynthesis of anthranilate, an intermediate in the biosynthesis of L-tryptophan. In the first step, the glutamine-binding beta subunit (TrpG) of anthranilate synthase (AS) provides the glutamine amidotransferase activity which generates ammonia as a substrate that, along with chorismate, is used in the second step, catalyzed by the large alpha subunit of AS (TrpE) to produce anthranilate. In the absence of TrpG, TrpE can synthesize anthranilate directly from chorismate and high concentrations of ammonia.</text>
</comment>
<evidence type="ECO:0000256" key="8">
    <source>
        <dbReference type="ARBA" id="ARBA00022723"/>
    </source>
</evidence>
<reference evidence="18 19" key="1">
    <citation type="submission" date="2019-09" db="EMBL/GenBank/DDBJ databases">
        <title>Genome sequence of Rhodovastum atsumiense, a diverse member of the Acetobacteraceae family of non-sulfur purple photosynthetic bacteria.</title>
        <authorList>
            <person name="Meyer T."/>
            <person name="Kyndt J."/>
        </authorList>
    </citation>
    <scope>NUCLEOTIDE SEQUENCE [LARGE SCALE GENOMIC DNA]</scope>
    <source>
        <strain evidence="18 19">DSM 21279</strain>
    </source>
</reference>
<keyword evidence="10 15" id="KW-0460">Magnesium</keyword>
<evidence type="ECO:0000256" key="5">
    <source>
        <dbReference type="ARBA" id="ARBA00012266"/>
    </source>
</evidence>
<keyword evidence="19" id="KW-1185">Reference proteome</keyword>
<dbReference type="Pfam" id="PF00425">
    <property type="entry name" value="Chorismate_bind"/>
    <property type="match status" value="1"/>
</dbReference>
<comment type="similarity">
    <text evidence="3 15">Belongs to the anthranilate synthase component I family.</text>
</comment>
<dbReference type="InterPro" id="IPR019999">
    <property type="entry name" value="Anth_synth_I-like"/>
</dbReference>
<dbReference type="OrthoDB" id="9803598at2"/>